<evidence type="ECO:0000313" key="2">
    <source>
        <dbReference type="EMBL" id="MBA2895715.1"/>
    </source>
</evidence>
<dbReference type="Proteomes" id="UP000530928">
    <property type="component" value="Unassembled WGS sequence"/>
</dbReference>
<proteinExistence type="predicted"/>
<feature type="transmembrane region" description="Helical" evidence="1">
    <location>
        <begin position="170"/>
        <end position="189"/>
    </location>
</feature>
<evidence type="ECO:0000256" key="1">
    <source>
        <dbReference type="SAM" id="Phobius"/>
    </source>
</evidence>
<name>A0A7W0CR95_9ACTN</name>
<gene>
    <name evidence="2" type="ORF">HNR30_007101</name>
</gene>
<organism evidence="2 3">
    <name type="scientific">Nonomuraea soli</name>
    <dbReference type="NCBI Taxonomy" id="1032476"/>
    <lineage>
        <taxon>Bacteria</taxon>
        <taxon>Bacillati</taxon>
        <taxon>Actinomycetota</taxon>
        <taxon>Actinomycetes</taxon>
        <taxon>Streptosporangiales</taxon>
        <taxon>Streptosporangiaceae</taxon>
        <taxon>Nonomuraea</taxon>
    </lineage>
</organism>
<comment type="caution">
    <text evidence="2">The sequence shown here is derived from an EMBL/GenBank/DDBJ whole genome shotgun (WGS) entry which is preliminary data.</text>
</comment>
<dbReference type="EMBL" id="JACDUR010000007">
    <property type="protein sequence ID" value="MBA2895715.1"/>
    <property type="molecule type" value="Genomic_DNA"/>
</dbReference>
<keyword evidence="1" id="KW-1133">Transmembrane helix</keyword>
<reference evidence="2 3" key="1">
    <citation type="submission" date="2020-07" db="EMBL/GenBank/DDBJ databases">
        <title>Genomic Encyclopedia of Type Strains, Phase IV (KMG-IV): sequencing the most valuable type-strain genomes for metagenomic binning, comparative biology and taxonomic classification.</title>
        <authorList>
            <person name="Goeker M."/>
        </authorList>
    </citation>
    <scope>NUCLEOTIDE SEQUENCE [LARGE SCALE GENOMIC DNA]</scope>
    <source>
        <strain evidence="2 3">DSM 45533</strain>
    </source>
</reference>
<keyword evidence="1" id="KW-0472">Membrane</keyword>
<dbReference type="RefSeq" id="WP_181614421.1">
    <property type="nucleotide sequence ID" value="NZ_BAABAM010000011.1"/>
</dbReference>
<dbReference type="AlphaFoldDB" id="A0A7W0CR95"/>
<accession>A0A7W0CR95</accession>
<evidence type="ECO:0000313" key="3">
    <source>
        <dbReference type="Proteomes" id="UP000530928"/>
    </source>
</evidence>
<keyword evidence="3" id="KW-1185">Reference proteome</keyword>
<protein>
    <submittedName>
        <fullName evidence="2">Uncharacterized protein</fullName>
    </submittedName>
</protein>
<keyword evidence="1" id="KW-0812">Transmembrane</keyword>
<feature type="transmembrane region" description="Helical" evidence="1">
    <location>
        <begin position="128"/>
        <end position="150"/>
    </location>
</feature>
<sequence length="307" mass="33920">MEVTPFKGADGAAAPPSTVMSWDDGKLTINVLGEDLRLRPDTLAYYHHEHAGGDLYGLALLDHDGLVLLDLPGEWLQGELRDFAADAGLCFTVMREMDVPVRLARRAPGWRRLTGVAPTPPSPLRRRLVIAASIAMAGAMIYTISIGAWQVWRSILWIGRIALELLDAKLAALLFSPLLLVFGPVRRLLEPLFVRHHRRKVTSGRVFGPPGGINIVVKVGCVQVRRGANTLPAVHDQGLRLVRYTYDDLTGLFIVDDHEGVRQHLPGNWPLAALDHFATTNGFTLETMRLTRGEYIELVRSATDATF</sequence>